<evidence type="ECO:0000313" key="1">
    <source>
        <dbReference type="EMBL" id="KAJ7943927.1"/>
    </source>
</evidence>
<organism evidence="1 2">
    <name type="scientific">Quillaja saponaria</name>
    <name type="common">Soap bark tree</name>
    <dbReference type="NCBI Taxonomy" id="32244"/>
    <lineage>
        <taxon>Eukaryota</taxon>
        <taxon>Viridiplantae</taxon>
        <taxon>Streptophyta</taxon>
        <taxon>Embryophyta</taxon>
        <taxon>Tracheophyta</taxon>
        <taxon>Spermatophyta</taxon>
        <taxon>Magnoliopsida</taxon>
        <taxon>eudicotyledons</taxon>
        <taxon>Gunneridae</taxon>
        <taxon>Pentapetalae</taxon>
        <taxon>rosids</taxon>
        <taxon>fabids</taxon>
        <taxon>Fabales</taxon>
        <taxon>Quillajaceae</taxon>
        <taxon>Quillaja</taxon>
    </lineage>
</organism>
<dbReference type="Proteomes" id="UP001163823">
    <property type="component" value="Chromosome 14"/>
</dbReference>
<reference evidence="1" key="1">
    <citation type="journal article" date="2023" name="Science">
        <title>Elucidation of the pathway for biosynthesis of saponin adjuvants from the soapbark tree.</title>
        <authorList>
            <person name="Reed J."/>
            <person name="Orme A."/>
            <person name="El-Demerdash A."/>
            <person name="Owen C."/>
            <person name="Martin L.B.B."/>
            <person name="Misra R.C."/>
            <person name="Kikuchi S."/>
            <person name="Rejzek M."/>
            <person name="Martin A.C."/>
            <person name="Harkess A."/>
            <person name="Leebens-Mack J."/>
            <person name="Louveau T."/>
            <person name="Stephenson M.J."/>
            <person name="Osbourn A."/>
        </authorList>
    </citation>
    <scope>NUCLEOTIDE SEQUENCE</scope>
    <source>
        <strain evidence="1">S10</strain>
    </source>
</reference>
<dbReference type="KEGG" id="qsa:O6P43_033407"/>
<name>A0AAD7KQG8_QUISA</name>
<protein>
    <submittedName>
        <fullName evidence="1">Uncharacterized protein</fullName>
    </submittedName>
</protein>
<accession>A0AAD7KQG8</accession>
<dbReference type="EMBL" id="JARAOO010000014">
    <property type="protein sequence ID" value="KAJ7943927.1"/>
    <property type="molecule type" value="Genomic_DNA"/>
</dbReference>
<comment type="caution">
    <text evidence="1">The sequence shown here is derived from an EMBL/GenBank/DDBJ whole genome shotgun (WGS) entry which is preliminary data.</text>
</comment>
<dbReference type="AlphaFoldDB" id="A0AAD7KQG8"/>
<sequence length="117" mass="13711">MFWSDPGEETPPLFKFVGTESRRQDTFKSRRINRNLPRVRLLSRTQLFSLTWDLPLVPVRILSQIPSRLITALSSYTVLGHPFLRRRFSITIVTDPGRSSFTTIELSRWLGIPEYKF</sequence>
<proteinExistence type="predicted"/>
<keyword evidence="2" id="KW-1185">Reference proteome</keyword>
<evidence type="ECO:0000313" key="2">
    <source>
        <dbReference type="Proteomes" id="UP001163823"/>
    </source>
</evidence>
<gene>
    <name evidence="1" type="ORF">O6P43_033407</name>
</gene>